<name>A0ABR3IP98_9AGAR</name>
<feature type="compositionally biased region" description="Pro residues" evidence="1">
    <location>
        <begin position="91"/>
        <end position="101"/>
    </location>
</feature>
<proteinExistence type="predicted"/>
<reference evidence="3" key="1">
    <citation type="submission" date="2024-06" db="EMBL/GenBank/DDBJ databases">
        <title>Multi-omics analyses provide insights into the biosynthesis of the anticancer antibiotic pleurotin in Hohenbuehelia grisea.</title>
        <authorList>
            <person name="Weaver J.A."/>
            <person name="Alberti F."/>
        </authorList>
    </citation>
    <scope>NUCLEOTIDE SEQUENCE [LARGE SCALE GENOMIC DNA]</scope>
    <source>
        <strain evidence="3">T-177</strain>
    </source>
</reference>
<evidence type="ECO:0008006" key="4">
    <source>
        <dbReference type="Google" id="ProtNLM"/>
    </source>
</evidence>
<dbReference type="Proteomes" id="UP001556367">
    <property type="component" value="Unassembled WGS sequence"/>
</dbReference>
<accession>A0ABR3IP98</accession>
<evidence type="ECO:0000313" key="3">
    <source>
        <dbReference type="Proteomes" id="UP001556367"/>
    </source>
</evidence>
<evidence type="ECO:0000256" key="1">
    <source>
        <dbReference type="SAM" id="MobiDB-lite"/>
    </source>
</evidence>
<evidence type="ECO:0000313" key="2">
    <source>
        <dbReference type="EMBL" id="KAL0945118.1"/>
    </source>
</evidence>
<feature type="region of interest" description="Disordered" evidence="1">
    <location>
        <begin position="84"/>
        <end position="154"/>
    </location>
</feature>
<keyword evidence="3" id="KW-1185">Reference proteome</keyword>
<comment type="caution">
    <text evidence="2">The sequence shown here is derived from an EMBL/GenBank/DDBJ whole genome shotgun (WGS) entry which is preliminary data.</text>
</comment>
<dbReference type="EMBL" id="JASNQZ010000019">
    <property type="protein sequence ID" value="KAL0945118.1"/>
    <property type="molecule type" value="Genomic_DNA"/>
</dbReference>
<protein>
    <recommendedName>
        <fullName evidence="4">Post-SET domain-containing protein</fullName>
    </recommendedName>
</protein>
<gene>
    <name evidence="2" type="ORF">HGRIS_004271</name>
</gene>
<organism evidence="2 3">
    <name type="scientific">Hohenbuehelia grisea</name>
    <dbReference type="NCBI Taxonomy" id="104357"/>
    <lineage>
        <taxon>Eukaryota</taxon>
        <taxon>Fungi</taxon>
        <taxon>Dikarya</taxon>
        <taxon>Basidiomycota</taxon>
        <taxon>Agaricomycotina</taxon>
        <taxon>Agaricomycetes</taxon>
        <taxon>Agaricomycetidae</taxon>
        <taxon>Agaricales</taxon>
        <taxon>Pleurotineae</taxon>
        <taxon>Pleurotaceae</taxon>
        <taxon>Hohenbuehelia</taxon>
    </lineage>
</organism>
<sequence>MYPCFCKSQNCSGKLIPRSTRSYHERMDRRAHSLAGLTLAVSNSTMSATATSRPSVRAPAPASAASAVSSASPTTFLDASSRKFHAAAAPPAGPPPSPPDDLTPSEERGRLYMEQVEQGLRSSKTPDDIRSLWGDLEVGDDADNYPGNSAGEPPDEELGGIADLLRNSDHATRSSGWSTFADVGDPEAPDDNFPDPFQPSPDEYSTASLTHDPTSLFLLICSLHGYIPISISRSSPVIQC</sequence>